<dbReference type="Gene3D" id="2.40.128.340">
    <property type="match status" value="1"/>
</dbReference>
<protein>
    <submittedName>
        <fullName evidence="2">SBBP repeat-containing protein</fullName>
    </submittedName>
</protein>
<dbReference type="Proteomes" id="UP000680656">
    <property type="component" value="Chromosome"/>
</dbReference>
<evidence type="ECO:0000313" key="3">
    <source>
        <dbReference type="Proteomes" id="UP000680656"/>
    </source>
</evidence>
<dbReference type="KEGG" id="mrtj:KHC33_01220"/>
<reference evidence="2 3" key="1">
    <citation type="submission" date="2021-05" db="EMBL/GenBank/DDBJ databases">
        <title>A novel Methanospirillum isolate from a pyrite-forming mixed culture.</title>
        <authorList>
            <person name="Bunk B."/>
            <person name="Sproer C."/>
            <person name="Spring S."/>
            <person name="Pester M."/>
        </authorList>
    </citation>
    <scope>NUCLEOTIDE SEQUENCE [LARGE SCALE GENOMIC DNA]</scope>
    <source>
        <strain evidence="2 3">J.3.6.1-F.2.7.3</strain>
    </source>
</reference>
<dbReference type="InterPro" id="IPR052918">
    <property type="entry name" value="Motility_Chemotaxis_Reg"/>
</dbReference>
<feature type="domain" description="DUF7948" evidence="1">
    <location>
        <begin position="52"/>
        <end position="251"/>
    </location>
</feature>
<proteinExistence type="predicted"/>
<dbReference type="EMBL" id="CP075546">
    <property type="protein sequence ID" value="QVV89186.1"/>
    <property type="molecule type" value="Genomic_DNA"/>
</dbReference>
<dbReference type="InterPro" id="IPR010620">
    <property type="entry name" value="SBBP_repeat"/>
</dbReference>
<dbReference type="PANTHER" id="PTHR35580:SF1">
    <property type="entry name" value="PHYTASE-LIKE DOMAIN-CONTAINING PROTEIN"/>
    <property type="match status" value="1"/>
</dbReference>
<dbReference type="AlphaFoldDB" id="A0A8E7B179"/>
<accession>A0A8E7B179</accession>
<dbReference type="PANTHER" id="PTHR35580">
    <property type="entry name" value="CELL SURFACE GLYCOPROTEIN (S-LAYER PROTEIN)-LIKE PROTEIN"/>
    <property type="match status" value="1"/>
</dbReference>
<dbReference type="Pfam" id="PF06739">
    <property type="entry name" value="SBBP"/>
    <property type="match status" value="7"/>
</dbReference>
<evidence type="ECO:0000259" key="1">
    <source>
        <dbReference type="Pfam" id="PF25778"/>
    </source>
</evidence>
<keyword evidence="3" id="KW-1185">Reference proteome</keyword>
<gene>
    <name evidence="2" type="ORF">KHC33_01220</name>
</gene>
<dbReference type="InterPro" id="IPR057708">
    <property type="entry name" value="DUF7948"/>
</dbReference>
<name>A0A8E7B179_9EURY</name>
<sequence length="1028" mass="108973">MFLVQCVNAGYISGTISGEPVLFTNTENQTLSINESINKTVKAQLASLPLSFIPNEGQTDPTVRFMVKGSGTSFSFTKSGMLFSMQGPPDITNTSFVVTQTFIGANESVHIAGEDLLPGTANFFIGDDLDNWRSNITTYGTVRYHDLYPGIDLLYRGNGSVLKREFIVAPGVDPEFIRMKYTGAESLSIDSFGNLNITSVPGSMIESQPVCFQEIDGNRVDIGARYILTGSDELSIEVDEYDSAYELVIDPNLVYSTYLGGTGNEDNGAAIAVDSSGNVFVIGSVTGWASMVAFPTTPGAYQTVYGNMNDAFVTKLNPAGSSLLYSTYLGGNNADYGSGIEIDSSGNAYVTGRTASTNFPVTSGAYMQTFGGGDWDVFVTKLNSAGSSLLYSTYLGGTSHEYGEAIAVDANRNVYVTGWTRSDNFPTTAEAYQRIGTGGGWHADVFITKLNSAGSSLLYSTYLGGTESDSGHGIAVDVSGNTYITGTTDSTNFPTTIGAYQTVIGGNDDAFVTKLNSAGSSLLYSTFLGRNYNDSGNGIAVDAVGNVYVTGGTSNFPTTIGAYQTVFGGTSDAFVTKLNSAGSSLLYSTYLGGEHVESGESIGIDTAGNAYVVGGTSSSHFPVTSGAYQTVYGGVGDAFVTKLNSAGSSLLYSTYLGTESDDSGKGIAVDSSGNAYVTGYTWGSNFPTTTGAYQRTLYGYSDAFITKISFSNLIGDKIGVFRGNKWYLDYSGNGAWGTGDKTNNFGLSGDKPVTGDWNKDGKTKIGVFRGNKWYLDYNGNGVWNGPSTDRQYTFGLSGDKPVTGDWNKDGKTKIGVFRGNKWYLDYNGNGAWNGPSTDRQYTFGLSGDTPVTGDWNGDGKTDIGVFRGNKWYLDYNGNGVWNGPSTDRQYTFGLSGDTPVTGDWNGDGKTDIGVFRGNKWYLDSSGNGAWGTGDKTYTFGLSGDTPVTGKWSGSSGTASIQSVELNPVTKPDSAFKVPDVTRPVAAVPKVEMPVKSNPDLKNIAPKGIYSIPNPLALRTGQIPGNPLI</sequence>
<dbReference type="SUPFAM" id="SSF63829">
    <property type="entry name" value="Calcium-dependent phosphotriesterase"/>
    <property type="match status" value="1"/>
</dbReference>
<evidence type="ECO:0000313" key="2">
    <source>
        <dbReference type="EMBL" id="QVV89186.1"/>
    </source>
</evidence>
<dbReference type="GeneID" id="65095762"/>
<organism evidence="2 3">
    <name type="scientific">Methanospirillum purgamenti</name>
    <dbReference type="NCBI Taxonomy" id="2834276"/>
    <lineage>
        <taxon>Archaea</taxon>
        <taxon>Methanobacteriati</taxon>
        <taxon>Methanobacteriota</taxon>
        <taxon>Stenosarchaea group</taxon>
        <taxon>Methanomicrobia</taxon>
        <taxon>Methanomicrobiales</taxon>
        <taxon>Methanospirillaceae</taxon>
        <taxon>Methanospirillum</taxon>
    </lineage>
</organism>
<dbReference type="Pfam" id="PF25778">
    <property type="entry name" value="DUF7948"/>
    <property type="match status" value="1"/>
</dbReference>
<dbReference type="RefSeq" id="WP_214419986.1">
    <property type="nucleotide sequence ID" value="NZ_CP075546.1"/>
</dbReference>